<dbReference type="GO" id="GO:0098839">
    <property type="term" value="C:postsynaptic density membrane"/>
    <property type="evidence" value="ECO:0007669"/>
    <property type="project" value="TreeGrafter"/>
</dbReference>
<evidence type="ECO:0000259" key="7">
    <source>
        <dbReference type="PROSITE" id="PS50106"/>
    </source>
</evidence>
<dbReference type="SUPFAM" id="SSF50044">
    <property type="entry name" value="SH3-domain"/>
    <property type="match status" value="1"/>
</dbReference>
<feature type="region of interest" description="Disordered" evidence="4">
    <location>
        <begin position="1"/>
        <end position="45"/>
    </location>
</feature>
<dbReference type="GO" id="GO:0045197">
    <property type="term" value="P:establishment or maintenance of epithelial cell apical/basal polarity"/>
    <property type="evidence" value="ECO:0007669"/>
    <property type="project" value="TreeGrafter"/>
</dbReference>
<evidence type="ECO:0000256" key="1">
    <source>
        <dbReference type="ARBA" id="ARBA00022443"/>
    </source>
</evidence>
<dbReference type="GO" id="GO:0043113">
    <property type="term" value="P:receptor clustering"/>
    <property type="evidence" value="ECO:0007669"/>
    <property type="project" value="TreeGrafter"/>
</dbReference>
<evidence type="ECO:0000256" key="4">
    <source>
        <dbReference type="SAM" id="MobiDB-lite"/>
    </source>
</evidence>
<evidence type="ECO:0000259" key="5">
    <source>
        <dbReference type="PROSITE" id="PS50002"/>
    </source>
</evidence>
<dbReference type="Pfam" id="PF10608">
    <property type="entry name" value="MAGUK_N_PEST"/>
    <property type="match status" value="1"/>
</dbReference>
<dbReference type="InterPro" id="IPR008145">
    <property type="entry name" value="GK/Ca_channel_bsu"/>
</dbReference>
<feature type="domain" description="Guanylate kinase-like" evidence="6">
    <location>
        <begin position="603"/>
        <end position="778"/>
    </location>
</feature>
<dbReference type="FunFam" id="2.30.42.10:FF:000002">
    <property type="entry name" value="Disks large homolog 4 isoform 2"/>
    <property type="match status" value="1"/>
</dbReference>
<proteinExistence type="predicted"/>
<dbReference type="SMART" id="SM01277">
    <property type="entry name" value="MAGUK_N_PEST"/>
    <property type="match status" value="1"/>
</dbReference>
<dbReference type="CDD" id="cd12029">
    <property type="entry name" value="SH3_DLG3"/>
    <property type="match status" value="1"/>
</dbReference>
<dbReference type="FunFam" id="3.40.50.300:FF:001402">
    <property type="entry name" value="Discs, large homolog 3 (Drosophila)"/>
    <property type="match status" value="1"/>
</dbReference>
<dbReference type="InterPro" id="IPR027417">
    <property type="entry name" value="P-loop_NTPase"/>
</dbReference>
<dbReference type="SUPFAM" id="SSF52540">
    <property type="entry name" value="P-loop containing nucleoside triphosphate hydrolases"/>
    <property type="match status" value="1"/>
</dbReference>
<feature type="domain" description="PDZ" evidence="7">
    <location>
        <begin position="348"/>
        <end position="429"/>
    </location>
</feature>
<organism evidence="8 9">
    <name type="scientific">Melanocharis versteri</name>
    <name type="common">Fan-tailed berrypecker</name>
    <dbReference type="NCBI Taxonomy" id="254552"/>
    <lineage>
        <taxon>Eukaryota</taxon>
        <taxon>Metazoa</taxon>
        <taxon>Chordata</taxon>
        <taxon>Craniata</taxon>
        <taxon>Vertebrata</taxon>
        <taxon>Euteleostomi</taxon>
        <taxon>Archelosauria</taxon>
        <taxon>Archosauria</taxon>
        <taxon>Dinosauria</taxon>
        <taxon>Saurischia</taxon>
        <taxon>Theropoda</taxon>
        <taxon>Coelurosauria</taxon>
        <taxon>Aves</taxon>
        <taxon>Neognathae</taxon>
        <taxon>Neoaves</taxon>
        <taxon>Telluraves</taxon>
        <taxon>Australaves</taxon>
        <taxon>Passeriformes</taxon>
        <taxon>Passeroidea</taxon>
        <taxon>Melanocharitidae</taxon>
        <taxon>Melanocharis</taxon>
    </lineage>
</organism>
<dbReference type="InterPro" id="IPR019590">
    <property type="entry name" value="DLG1_PEST_dom"/>
</dbReference>
<dbReference type="SUPFAM" id="SSF50156">
    <property type="entry name" value="PDZ domain-like"/>
    <property type="match status" value="3"/>
</dbReference>
<dbReference type="GO" id="GO:0007268">
    <property type="term" value="P:chemical synaptic transmission"/>
    <property type="evidence" value="ECO:0007669"/>
    <property type="project" value="InterPro"/>
</dbReference>
<feature type="domain" description="SH3" evidence="5">
    <location>
        <begin position="463"/>
        <end position="533"/>
    </location>
</feature>
<sequence length="793" mass="87077">TLPAPGGAAPAARGKAKLGPPARDPAALKPPPPAPGKSAAKVNGSGPGWWPECTCSSRDWYEQANPAPIIVNTDSLEQGLSMNGSDGMFKYEEIVLERGNSGLGFSIAGGIDNPHVPDDPGIFITKIIPGGAAAMDGRLGVNDCVLRVNDVDVSEVVHSKAVEALKEAGPVVRLVVRRRQPPPETIMEVNLMKGPKGLGFSIAGGIGNQHIPGDNSIYITKIIEGGAAQKDGRLQIGDRLLAVNNTNLQDVRHEEAVAALKNTSDMVYLKVAKPGNIHLNDMYAPPDYASTFSALADNHISHNSSLGYLGSVESKPAYPIPPQVTPSRYSPIPRHMIGDDDFTREPRKIILHKGSTGLGFNIVGGEDGEGIFVSFILAGGPADLSGELRRGDRILSVNGVNLRNATHEQAAAALKRAGQTVTIIAQYRPEEYSRFESKIHDLREQMMNSSMSSGSGSLRTSEKRSLYVRALFDYDRTRDSCLPSQGLSFSYGDILHVINASDDEWWQARLVTPHGESEQIGVIPSKKRVEKKERARLKTVKFHARTGMIESNRDFPGLSDDYYGAKNLKGVTSNTSDSESSSKGQEDTILSYEPVTRQEIHYARPVIILGPTKDRINDDLISEFPHKFGSCVPHTTRPRRENEVDGQDYHFVVSREQMEKDIQDNKFIEAGQFNDNLYGTSIQSVRAVAERGKHCILDVSGNAIKRLRQAQLYPIAIFIKPKSIEALMEMNRRQTYEQANKVFDKAMKLEQEFGEYFTAIVQGDSLEEIYSKIKQIIEDQSGHYIWVPSPEKL</sequence>
<dbReference type="SMART" id="SM00228">
    <property type="entry name" value="PDZ"/>
    <property type="match status" value="3"/>
</dbReference>
<dbReference type="SMART" id="SM00072">
    <property type="entry name" value="GuKc"/>
    <property type="match status" value="1"/>
</dbReference>
<dbReference type="PANTHER" id="PTHR23119">
    <property type="entry name" value="DISCS LARGE"/>
    <property type="match status" value="1"/>
</dbReference>
<dbReference type="FunFam" id="2.30.30.40:FF:000008">
    <property type="entry name" value="Disks large homolog 1 isoform 2"/>
    <property type="match status" value="1"/>
</dbReference>
<dbReference type="PROSITE" id="PS50002">
    <property type="entry name" value="SH3"/>
    <property type="match status" value="1"/>
</dbReference>
<evidence type="ECO:0000259" key="6">
    <source>
        <dbReference type="PROSITE" id="PS50052"/>
    </source>
</evidence>
<evidence type="ECO:0000313" key="9">
    <source>
        <dbReference type="Proteomes" id="UP000538725"/>
    </source>
</evidence>
<dbReference type="PROSITE" id="PS50106">
    <property type="entry name" value="PDZ"/>
    <property type="match status" value="3"/>
</dbReference>
<dbReference type="InterPro" id="IPR050614">
    <property type="entry name" value="Synaptic_Scaffolding_LAP-MAGUK"/>
</dbReference>
<gene>
    <name evidence="8" type="primary">Dlg3</name>
    <name evidence="8" type="ORF">MELVER_R09901</name>
</gene>
<dbReference type="GO" id="GO:0099072">
    <property type="term" value="P:regulation of postsynaptic membrane neurotransmitter receptor levels"/>
    <property type="evidence" value="ECO:0007669"/>
    <property type="project" value="TreeGrafter"/>
</dbReference>
<dbReference type="Gene3D" id="3.30.63.10">
    <property type="entry name" value="Guanylate Kinase phosphate binding domain"/>
    <property type="match status" value="1"/>
</dbReference>
<dbReference type="Pfam" id="PF00018">
    <property type="entry name" value="SH3_1"/>
    <property type="match status" value="1"/>
</dbReference>
<feature type="non-terminal residue" evidence="8">
    <location>
        <position position="1"/>
    </location>
</feature>
<evidence type="ECO:0000256" key="2">
    <source>
        <dbReference type="ARBA" id="ARBA00022737"/>
    </source>
</evidence>
<dbReference type="Gene3D" id="2.30.30.40">
    <property type="entry name" value="SH3 Domains"/>
    <property type="match status" value="2"/>
</dbReference>
<name>A0A7K7ZAQ2_9PASE</name>
<feature type="domain" description="PDZ" evidence="7">
    <location>
        <begin position="188"/>
        <end position="275"/>
    </location>
</feature>
<dbReference type="FunFam" id="2.30.42.10:FF:000091">
    <property type="entry name" value="disks large homolog 1 isoform X8"/>
    <property type="match status" value="1"/>
</dbReference>
<dbReference type="SMART" id="SM00326">
    <property type="entry name" value="SH3"/>
    <property type="match status" value="1"/>
</dbReference>
<evidence type="ECO:0000256" key="3">
    <source>
        <dbReference type="PROSITE-ProRule" id="PRU00192"/>
    </source>
</evidence>
<dbReference type="AlphaFoldDB" id="A0A7K7ZAQ2"/>
<evidence type="ECO:0000313" key="8">
    <source>
        <dbReference type="EMBL" id="NXA87465.1"/>
    </source>
</evidence>
<dbReference type="PANTHER" id="PTHR23119:SF28">
    <property type="entry name" value="DISKS LARGE HOMOLOG 3"/>
    <property type="match status" value="1"/>
</dbReference>
<dbReference type="GO" id="GO:0043005">
    <property type="term" value="C:neuron projection"/>
    <property type="evidence" value="ECO:0007669"/>
    <property type="project" value="InterPro"/>
</dbReference>
<dbReference type="CDD" id="cd06724">
    <property type="entry name" value="PDZ2_Dlg1-2-4-like"/>
    <property type="match status" value="1"/>
</dbReference>
<dbReference type="InterPro" id="IPR036028">
    <property type="entry name" value="SH3-like_dom_sf"/>
</dbReference>
<dbReference type="Gene3D" id="3.40.50.300">
    <property type="entry name" value="P-loop containing nucleotide triphosphate hydrolases"/>
    <property type="match status" value="1"/>
</dbReference>
<dbReference type="GO" id="GO:0098609">
    <property type="term" value="P:cell-cell adhesion"/>
    <property type="evidence" value="ECO:0007669"/>
    <property type="project" value="TreeGrafter"/>
</dbReference>
<dbReference type="Pfam" id="PF00625">
    <property type="entry name" value="Guanylate_kin"/>
    <property type="match status" value="1"/>
</dbReference>
<feature type="non-terminal residue" evidence="8">
    <location>
        <position position="793"/>
    </location>
</feature>
<dbReference type="InterPro" id="IPR019583">
    <property type="entry name" value="DLG1-4_PDZ_assoc"/>
</dbReference>
<dbReference type="Gene3D" id="2.30.42.10">
    <property type="match status" value="3"/>
</dbReference>
<dbReference type="InterPro" id="IPR001478">
    <property type="entry name" value="PDZ"/>
</dbReference>
<dbReference type="CDD" id="cd00071">
    <property type="entry name" value="GMPK"/>
    <property type="match status" value="1"/>
</dbReference>
<dbReference type="Pfam" id="PF00595">
    <property type="entry name" value="PDZ"/>
    <property type="match status" value="3"/>
</dbReference>
<dbReference type="GO" id="GO:0097120">
    <property type="term" value="P:receptor localization to synapse"/>
    <property type="evidence" value="ECO:0007669"/>
    <property type="project" value="TreeGrafter"/>
</dbReference>
<dbReference type="Pfam" id="PF10600">
    <property type="entry name" value="PDZ_assoc"/>
    <property type="match status" value="1"/>
</dbReference>
<keyword evidence="1 3" id="KW-0728">SH3 domain</keyword>
<dbReference type="Proteomes" id="UP000538725">
    <property type="component" value="Unassembled WGS sequence"/>
</dbReference>
<dbReference type="GO" id="GO:0035255">
    <property type="term" value="F:ionotropic glutamate receptor binding"/>
    <property type="evidence" value="ECO:0007669"/>
    <property type="project" value="TreeGrafter"/>
</dbReference>
<dbReference type="InterPro" id="IPR008144">
    <property type="entry name" value="Guanylate_kin-like_dom"/>
</dbReference>
<feature type="compositionally biased region" description="Low complexity" evidence="4">
    <location>
        <begin position="1"/>
        <end position="27"/>
    </location>
</feature>
<dbReference type="PIRSF" id="PIRSF001741">
    <property type="entry name" value="MAGUK_DLGH"/>
    <property type="match status" value="1"/>
</dbReference>
<comment type="caution">
    <text evidence="8">The sequence shown here is derived from an EMBL/GenBank/DDBJ whole genome shotgun (WGS) entry which is preliminary data.</text>
</comment>
<dbReference type="GO" id="GO:0019901">
    <property type="term" value="F:protein kinase binding"/>
    <property type="evidence" value="ECO:0007669"/>
    <property type="project" value="TreeGrafter"/>
</dbReference>
<dbReference type="PROSITE" id="PS50052">
    <property type="entry name" value="GUANYLATE_KINASE_2"/>
    <property type="match status" value="1"/>
</dbReference>
<dbReference type="FunFam" id="2.30.30.40:FF:000027">
    <property type="entry name" value="Disks large homolog 3 isoform 1"/>
    <property type="match status" value="1"/>
</dbReference>
<protein>
    <submittedName>
        <fullName evidence="8">DLG3 protein</fullName>
    </submittedName>
</protein>
<keyword evidence="2" id="KW-0677">Repeat</keyword>
<feature type="domain" description="PDZ" evidence="7">
    <location>
        <begin position="93"/>
        <end position="180"/>
    </location>
</feature>
<dbReference type="CDD" id="cd06795">
    <property type="entry name" value="PDZ3_Dlg1-2-4-like"/>
    <property type="match status" value="1"/>
</dbReference>
<reference evidence="8 9" key="1">
    <citation type="submission" date="2019-09" db="EMBL/GenBank/DDBJ databases">
        <title>Bird 10,000 Genomes (B10K) Project - Family phase.</title>
        <authorList>
            <person name="Zhang G."/>
        </authorList>
    </citation>
    <scope>NUCLEOTIDE SEQUENCE [LARGE SCALE GENOMIC DNA]</scope>
    <source>
        <strain evidence="8">B10K-DU-029-37</strain>
        <tissue evidence="8">Liver</tissue>
    </source>
</reference>
<dbReference type="GO" id="GO:0031594">
    <property type="term" value="C:neuromuscular junction"/>
    <property type="evidence" value="ECO:0007669"/>
    <property type="project" value="InterPro"/>
</dbReference>
<dbReference type="FunFam" id="3.30.63.10:FF:000001">
    <property type="entry name" value="Disks large homolog 1 isoform 2"/>
    <property type="match status" value="1"/>
</dbReference>
<dbReference type="GO" id="GO:0016323">
    <property type="term" value="C:basolateral plasma membrane"/>
    <property type="evidence" value="ECO:0007669"/>
    <property type="project" value="TreeGrafter"/>
</dbReference>
<keyword evidence="9" id="KW-1185">Reference proteome</keyword>
<dbReference type="FunFam" id="2.30.42.10:FF:000001">
    <property type="entry name" value="Disks large homolog 1 isoform 2"/>
    <property type="match status" value="1"/>
</dbReference>
<dbReference type="InterPro" id="IPR001452">
    <property type="entry name" value="SH3_domain"/>
</dbReference>
<dbReference type="CDD" id="cd06723">
    <property type="entry name" value="PDZ1_Dlg1-2-4-like"/>
    <property type="match status" value="1"/>
</dbReference>
<dbReference type="InterPro" id="IPR020590">
    <property type="entry name" value="Guanylate_kinase_CS"/>
</dbReference>
<dbReference type="InterPro" id="IPR036034">
    <property type="entry name" value="PDZ_sf"/>
</dbReference>
<dbReference type="InterPro" id="IPR016313">
    <property type="entry name" value="DLG1-like"/>
</dbReference>
<dbReference type="InterPro" id="IPR035763">
    <property type="entry name" value="DLG3_SH3"/>
</dbReference>
<dbReference type="PROSITE" id="PS00856">
    <property type="entry name" value="GUANYLATE_KINASE_1"/>
    <property type="match status" value="1"/>
</dbReference>
<accession>A0A7K7ZAQ2</accession>
<dbReference type="EMBL" id="VZTG01001878">
    <property type="protein sequence ID" value="NXA87465.1"/>
    <property type="molecule type" value="Genomic_DNA"/>
</dbReference>